<reference evidence="2 3" key="1">
    <citation type="submission" date="2017-01" db="EMBL/GenBank/DDBJ databases">
        <title>Genome analysis of Paenibacillus selenitrireducens ES3-24.</title>
        <authorList>
            <person name="Xu D."/>
            <person name="Yao R."/>
            <person name="Zheng S."/>
        </authorList>
    </citation>
    <scope>NUCLEOTIDE SEQUENCE [LARGE SCALE GENOMIC DNA]</scope>
    <source>
        <strain evidence="2 3">ES3-24</strain>
    </source>
</reference>
<dbReference type="RefSeq" id="WP_078497877.1">
    <property type="nucleotide sequence ID" value="NZ_MSZX01000002.1"/>
</dbReference>
<dbReference type="CDD" id="cd04301">
    <property type="entry name" value="NAT_SF"/>
    <property type="match status" value="1"/>
</dbReference>
<evidence type="ECO:0000313" key="2">
    <source>
        <dbReference type="EMBL" id="OPA80532.1"/>
    </source>
</evidence>
<dbReference type="PANTHER" id="PTHR43792">
    <property type="entry name" value="GNAT FAMILY, PUTATIVE (AFU_ORTHOLOGUE AFUA_3G00765)-RELATED-RELATED"/>
    <property type="match status" value="1"/>
</dbReference>
<evidence type="ECO:0000259" key="1">
    <source>
        <dbReference type="PROSITE" id="PS51186"/>
    </source>
</evidence>
<gene>
    <name evidence="2" type="ORF">BVG16_07335</name>
</gene>
<feature type="domain" description="N-acetyltransferase" evidence="1">
    <location>
        <begin position="12"/>
        <end position="184"/>
    </location>
</feature>
<organism evidence="2 3">
    <name type="scientific">Paenibacillus selenitireducens</name>
    <dbReference type="NCBI Taxonomy" id="1324314"/>
    <lineage>
        <taxon>Bacteria</taxon>
        <taxon>Bacillati</taxon>
        <taxon>Bacillota</taxon>
        <taxon>Bacilli</taxon>
        <taxon>Bacillales</taxon>
        <taxon>Paenibacillaceae</taxon>
        <taxon>Paenibacillus</taxon>
    </lineage>
</organism>
<dbReference type="Gene3D" id="3.40.630.30">
    <property type="match status" value="2"/>
</dbReference>
<dbReference type="Proteomes" id="UP000190188">
    <property type="component" value="Unassembled WGS sequence"/>
</dbReference>
<comment type="caution">
    <text evidence="2">The sequence shown here is derived from an EMBL/GenBank/DDBJ whole genome shotgun (WGS) entry which is preliminary data.</text>
</comment>
<dbReference type="Pfam" id="PF13302">
    <property type="entry name" value="Acetyltransf_3"/>
    <property type="match status" value="1"/>
</dbReference>
<dbReference type="SUPFAM" id="SSF55729">
    <property type="entry name" value="Acyl-CoA N-acyltransferases (Nat)"/>
    <property type="match status" value="2"/>
</dbReference>
<proteinExistence type="predicted"/>
<dbReference type="STRING" id="1324314.BVG16_07335"/>
<dbReference type="Pfam" id="PF00583">
    <property type="entry name" value="Acetyltransf_1"/>
    <property type="match status" value="1"/>
</dbReference>
<accession>A0A1T2XL27</accession>
<dbReference type="InterPro" id="IPR051531">
    <property type="entry name" value="N-acetyltransferase"/>
</dbReference>
<dbReference type="PANTHER" id="PTHR43792:SF9">
    <property type="entry name" value="RIBOSOMAL-PROTEIN-ALANINE ACETYLTRANSFERASE"/>
    <property type="match status" value="1"/>
</dbReference>
<feature type="domain" description="N-acetyltransferase" evidence="1">
    <location>
        <begin position="178"/>
        <end position="342"/>
    </location>
</feature>
<name>A0A1T2XL27_9BACL</name>
<dbReference type="OrthoDB" id="8590186at2"/>
<dbReference type="GO" id="GO:0005737">
    <property type="term" value="C:cytoplasm"/>
    <property type="evidence" value="ECO:0007669"/>
    <property type="project" value="TreeGrafter"/>
</dbReference>
<dbReference type="AlphaFoldDB" id="A0A1T2XL27"/>
<sequence length="342" mass="39721">MEQGIRFETTSLTIREFTFDDYDALYQLTRQREITDILPDWNVSEEQLKEFLQFVIASYPKFGPQDVRILLAIEHKRDRQLIGWCGVFPNDMLDSSKREVAYAISKDYRNQGLTTEAAQAVVSYVFRHSYLQEIVAIVKPFNAPSRRVIEKTKFTHQHVVQLSDGAEYDYFALHRHLCMVSPISFEDIEPYMDILAEVEHTHLNRKNPEHEQWLRRRIQSFYARGAQYYAYHDPFLPSGTGIISVLHEEAPSGLDSLGMRAEVLQIGVSEDGRRQGIGSILLRYVEEVMRCRRVYCLFMMTYAEEYAVISFYGKNGYVPVATLPDVYGPGLEGNVFMRKIIR</sequence>
<dbReference type="InterPro" id="IPR000182">
    <property type="entry name" value="GNAT_dom"/>
</dbReference>
<dbReference type="InterPro" id="IPR016181">
    <property type="entry name" value="Acyl_CoA_acyltransferase"/>
</dbReference>
<dbReference type="GO" id="GO:0008999">
    <property type="term" value="F:protein-N-terminal-alanine acetyltransferase activity"/>
    <property type="evidence" value="ECO:0007669"/>
    <property type="project" value="TreeGrafter"/>
</dbReference>
<evidence type="ECO:0000313" key="3">
    <source>
        <dbReference type="Proteomes" id="UP000190188"/>
    </source>
</evidence>
<dbReference type="EMBL" id="MSZX01000002">
    <property type="protein sequence ID" value="OPA80532.1"/>
    <property type="molecule type" value="Genomic_DNA"/>
</dbReference>
<dbReference type="PROSITE" id="PS51186">
    <property type="entry name" value="GNAT"/>
    <property type="match status" value="2"/>
</dbReference>
<protein>
    <recommendedName>
        <fullName evidence="1">N-acetyltransferase domain-containing protein</fullName>
    </recommendedName>
</protein>
<keyword evidence="3" id="KW-1185">Reference proteome</keyword>